<reference evidence="1 2" key="1">
    <citation type="journal article" date="2007" name="PLoS Genet.">
        <title>Patterns and implications of gene gain and loss in the evolution of Prochlorococcus.</title>
        <authorList>
            <person name="Kettler G.C."/>
            <person name="Martiny A.C."/>
            <person name="Huang K."/>
            <person name="Zucker J."/>
            <person name="Coleman M.L."/>
            <person name="Rodrigue S."/>
            <person name="Chen F."/>
            <person name="Lapidus A."/>
            <person name="Ferriera S."/>
            <person name="Johnson J."/>
            <person name="Steglich C."/>
            <person name="Church G.M."/>
            <person name="Richardson P."/>
            <person name="Chisholm S.W."/>
        </authorList>
    </citation>
    <scope>NUCLEOTIDE SEQUENCE [LARGE SCALE GENOMIC DNA]</scope>
    <source>
        <strain evidence="1 2">MIT 9303</strain>
    </source>
</reference>
<protein>
    <submittedName>
        <fullName evidence="1">Uncharacterized protein</fullName>
    </submittedName>
</protein>
<dbReference type="KEGG" id="pmf:P9303_05841"/>
<accession>A2C776</accession>
<dbReference type="AlphaFoldDB" id="A2C776"/>
<gene>
    <name evidence="1" type="ordered locus">P9303_05841</name>
</gene>
<dbReference type="BioCyc" id="PMAR59922:G1G80-536-MONOMER"/>
<name>A2C776_PROM3</name>
<evidence type="ECO:0000313" key="1">
    <source>
        <dbReference type="EMBL" id="ABM77336.1"/>
    </source>
</evidence>
<dbReference type="STRING" id="59922.P9303_05841"/>
<dbReference type="HOGENOM" id="CLU_144218_0_0_3"/>
<sequence>MSLLGQDSQRCRLLLQLLLCGFLPLLGMIPVRATQLQGLTPLALACFQSGQLNACQAALLRAEALQRSAGAQSNYPCQTLLLGLQADVIMSQLRAGRGDDALIMLEEVSNSCRGL</sequence>
<organism evidence="1 2">
    <name type="scientific">Prochlorococcus marinus (strain MIT 9303)</name>
    <dbReference type="NCBI Taxonomy" id="59922"/>
    <lineage>
        <taxon>Bacteria</taxon>
        <taxon>Bacillati</taxon>
        <taxon>Cyanobacteriota</taxon>
        <taxon>Cyanophyceae</taxon>
        <taxon>Synechococcales</taxon>
        <taxon>Prochlorococcaceae</taxon>
        <taxon>Prochlorococcus</taxon>
    </lineage>
</organism>
<dbReference type="Proteomes" id="UP000002274">
    <property type="component" value="Chromosome"/>
</dbReference>
<dbReference type="EMBL" id="CP000554">
    <property type="protein sequence ID" value="ABM77336.1"/>
    <property type="molecule type" value="Genomic_DNA"/>
</dbReference>
<evidence type="ECO:0000313" key="2">
    <source>
        <dbReference type="Proteomes" id="UP000002274"/>
    </source>
</evidence>
<proteinExistence type="predicted"/>
<dbReference type="RefSeq" id="WP_011825256.1">
    <property type="nucleotide sequence ID" value="NC_008820.1"/>
</dbReference>